<dbReference type="EMBL" id="KC008572">
    <property type="protein sequence ID" value="AGF84883.1"/>
    <property type="molecule type" value="Genomic_DNA"/>
</dbReference>
<protein>
    <submittedName>
        <fullName evidence="1">Repeat protein</fullName>
    </submittedName>
</protein>
<evidence type="ECO:0000313" key="1">
    <source>
        <dbReference type="EMBL" id="AGF84883.1"/>
    </source>
</evidence>
<evidence type="ECO:0000313" key="2">
    <source>
        <dbReference type="Proteomes" id="UP000241071"/>
    </source>
</evidence>
<gene>
    <name evidence="1" type="ORF">glt_00074</name>
</gene>
<sequence>MESKIYLKVIGRNWENRDMKYVRGLNVIDNFEENGSCVPGRMYFCDPTNPTQNICRYLHMGDLLVDVTLPTNDPEFKMMIDPSGGKTCANKIIIGKERKLSDPETFEYMDSHGVDIKKNFTLNWACDKKYWDVVLYLLFATPVTESRFNIVNKVLTNERCIPENIKTTISKIINEDIEKIRSNKPTNNLSSHNPFKKSDVKIDYRTFMRQRITKYKEKNYDLSMMGYMTLAATEWKSFKEKHGCVTCDY</sequence>
<proteinExistence type="predicted"/>
<reference evidence="1 2" key="1">
    <citation type="submission" date="2012-10" db="EMBL/GenBank/DDBJ databases">
        <title>Complete genome sequence of Moumouvirus goulette.</title>
        <authorList>
            <person name="Fournous G."/>
            <person name="Bougalmi M."/>
            <person name="Colson P."/>
        </authorList>
    </citation>
    <scope>NUCLEOTIDE SEQUENCE [LARGE SCALE GENOMIC DNA]</scope>
</reference>
<dbReference type="Proteomes" id="UP000241071">
    <property type="component" value="Segment"/>
</dbReference>
<accession>M1PFW3</accession>
<organism evidence="1 2">
    <name type="scientific">Moumouvirus goulette</name>
    <dbReference type="NCBI Taxonomy" id="1247379"/>
    <lineage>
        <taxon>Viruses</taxon>
        <taxon>Varidnaviria</taxon>
        <taxon>Bamfordvirae</taxon>
        <taxon>Nucleocytoviricota</taxon>
        <taxon>Megaviricetes</taxon>
        <taxon>Imitervirales</taxon>
        <taxon>Mimiviridae</taxon>
        <taxon>Megamimivirinae</taxon>
        <taxon>Moumouvirus</taxon>
        <taxon>Moumouvirus goulettemassiliense</taxon>
    </lineage>
</organism>
<name>M1PFW3_9VIRU</name>
<keyword evidence="2" id="KW-1185">Reference proteome</keyword>